<dbReference type="Proteomes" id="UP000316270">
    <property type="component" value="Chromosome 5"/>
</dbReference>
<feature type="domain" description="Gamma tubulin complex component protein N-terminal" evidence="7">
    <location>
        <begin position="164"/>
        <end position="421"/>
    </location>
</feature>
<evidence type="ECO:0000256" key="2">
    <source>
        <dbReference type="ARBA" id="ARBA00022490"/>
    </source>
</evidence>
<protein>
    <recommendedName>
        <fullName evidence="5">Spindle pole body component</fullName>
    </recommendedName>
</protein>
<dbReference type="InterPro" id="IPR042241">
    <property type="entry name" value="GCP_C_sf"/>
</dbReference>
<accession>A0A517L6F0</accession>
<evidence type="ECO:0000256" key="3">
    <source>
        <dbReference type="ARBA" id="ARBA00022701"/>
    </source>
</evidence>
<dbReference type="OrthoDB" id="775571at2759"/>
<reference evidence="8 9" key="1">
    <citation type="submission" date="2019-07" db="EMBL/GenBank/DDBJ databases">
        <title>Finished genome of Venturia effusa.</title>
        <authorList>
            <person name="Young C.A."/>
            <person name="Cox M.P."/>
            <person name="Ganley A.R.D."/>
            <person name="David W.J."/>
        </authorList>
    </citation>
    <scope>NUCLEOTIDE SEQUENCE [LARGE SCALE GENOMIC DNA]</scope>
    <source>
        <strain evidence="9">albino</strain>
    </source>
</reference>
<dbReference type="InterPro" id="IPR040457">
    <property type="entry name" value="GCP_C"/>
</dbReference>
<dbReference type="GO" id="GO:0000278">
    <property type="term" value="P:mitotic cell cycle"/>
    <property type="evidence" value="ECO:0007669"/>
    <property type="project" value="TreeGrafter"/>
</dbReference>
<dbReference type="PANTHER" id="PTHR19302:SF70">
    <property type="entry name" value="GAMMA-TUBULIN COMPLEX COMPONENT 6"/>
    <property type="match status" value="1"/>
</dbReference>
<dbReference type="Pfam" id="PF04130">
    <property type="entry name" value="GCP_C_terminal"/>
    <property type="match status" value="1"/>
</dbReference>
<dbReference type="InterPro" id="IPR007259">
    <property type="entry name" value="GCP"/>
</dbReference>
<dbReference type="GO" id="GO:0005874">
    <property type="term" value="C:microtubule"/>
    <property type="evidence" value="ECO:0007669"/>
    <property type="project" value="UniProtKB-KW"/>
</dbReference>
<evidence type="ECO:0000259" key="6">
    <source>
        <dbReference type="Pfam" id="PF04130"/>
    </source>
</evidence>
<sequence length="925" mass="103897">MDLPKNGPFKVNLWQPSSFFEESPSGSTLFSTTLDASSAKLENPYFTDTLNTDSLKLPDLDNFHYGPLSDLTLPEGSVLSSDQDPVREEQEEDIWKVAVEIGPLDKDIKYYTWEGFQDKDYKEPCSAYISEAGSQIFDAALQLHAGKEEAAPTPNVIQPVPFLQSLFALGLGRSSVLFTYDRKLRGFAPVFDQSTTTGLSQEISKSFMDDILECGNSIRHLKGFVERTYATGKVFSAKIALANAIDITLGALEAHLSERLTHTRSLLQLQEVFLRPRTVVTEIEHVVEFVSSARSNEAMASLMFERCQHCEQAPEWLRSVMFQFLARVSQPWLETAGEWIGVRDASVAQSGRDEETFTFVGREETEVTRGAELDHVYRPDGMPSLMSPEDGLKLFEVGRTLRILRVHHPEHPLSHAGLPVQAPPLTWAFDWREMNAIVDKAKAYEQALAEAVREYGTSQAKPLRQTETLKPKDSGEVFSSDAFAFPGQEIFNQPAPMAALPDELMDIIATSIVAKPKEIDSDMMDFSPPISLAPVLSFNPLLSAQSKLVNAASLRLFFRSHHLRTHLDLQRNFHLLGDGVFTYRLTAALFDPNLSTTERKLGVMRSGTGMGLRLGARGTWPPASSELRLALMGILTDCYQNSRAADKLMTNKHKLPGSKSDMPGSLSFAIRHLDEKEAEKILDPDSLHALDFLRLQYYAPSPLGAILTPYALDKYDDIFKFLLRLSRLVFVVGHLPRQFEHPQQRGFRSQVTHFVTTCAAYFFDTGVRETWDVFTAYLDDLERRLREEDEERELGTRVTEGLDDLKRQHEVCLDRMTFALLLRHRQRKVLALLEDILGVILEFARECNCNEYVDEKTTRLLQERFQASAVLFLDVCRGLIGKRGYGKGGGESRGGFGKGAVAEENTIERLVVALDWGGFYGKHNA</sequence>
<comment type="similarity">
    <text evidence="1 5">Belongs to the TUBGCP family.</text>
</comment>
<dbReference type="AlphaFoldDB" id="A0A517L6F0"/>
<dbReference type="Gene3D" id="1.20.120.1900">
    <property type="entry name" value="Gamma-tubulin complex, C-terminal domain"/>
    <property type="match status" value="1"/>
</dbReference>
<dbReference type="GO" id="GO:0000930">
    <property type="term" value="C:gamma-tubulin complex"/>
    <property type="evidence" value="ECO:0007669"/>
    <property type="project" value="TreeGrafter"/>
</dbReference>
<keyword evidence="3 5" id="KW-0493">Microtubule</keyword>
<evidence type="ECO:0000256" key="4">
    <source>
        <dbReference type="ARBA" id="ARBA00023212"/>
    </source>
</evidence>
<dbReference type="GO" id="GO:0031122">
    <property type="term" value="P:cytoplasmic microtubule organization"/>
    <property type="evidence" value="ECO:0007669"/>
    <property type="project" value="TreeGrafter"/>
</dbReference>
<dbReference type="GO" id="GO:0005816">
    <property type="term" value="C:spindle pole body"/>
    <property type="evidence" value="ECO:0007669"/>
    <property type="project" value="UniProtKB-ARBA"/>
</dbReference>
<dbReference type="PANTHER" id="PTHR19302">
    <property type="entry name" value="GAMMA TUBULIN COMPLEX PROTEIN"/>
    <property type="match status" value="1"/>
</dbReference>
<evidence type="ECO:0000256" key="5">
    <source>
        <dbReference type="RuleBase" id="RU363050"/>
    </source>
</evidence>
<dbReference type="STRING" id="50376.A0A517L6F0"/>
<proteinExistence type="inferred from homology"/>
<feature type="domain" description="Gamma tubulin complex component C-terminal" evidence="6">
    <location>
        <begin position="563"/>
        <end position="920"/>
    </location>
</feature>
<evidence type="ECO:0000259" key="7">
    <source>
        <dbReference type="Pfam" id="PF17681"/>
    </source>
</evidence>
<dbReference type="GO" id="GO:0007020">
    <property type="term" value="P:microtubule nucleation"/>
    <property type="evidence" value="ECO:0007669"/>
    <property type="project" value="InterPro"/>
</dbReference>
<dbReference type="InterPro" id="IPR041470">
    <property type="entry name" value="GCP_N"/>
</dbReference>
<dbReference type="EMBL" id="CP042189">
    <property type="protein sequence ID" value="QDS71213.1"/>
    <property type="molecule type" value="Genomic_DNA"/>
</dbReference>
<evidence type="ECO:0000313" key="9">
    <source>
        <dbReference type="Proteomes" id="UP000316270"/>
    </source>
</evidence>
<comment type="subcellular location">
    <subcellularLocation>
        <location evidence="5">Cytoplasm</location>
        <location evidence="5">Cytoskeleton</location>
        <location evidence="5">Microtubule organizing center</location>
    </subcellularLocation>
</comment>
<dbReference type="Pfam" id="PF17681">
    <property type="entry name" value="GCP_N_terminal"/>
    <property type="match status" value="1"/>
</dbReference>
<dbReference type="GO" id="GO:0051011">
    <property type="term" value="F:microtubule minus-end binding"/>
    <property type="evidence" value="ECO:0007669"/>
    <property type="project" value="TreeGrafter"/>
</dbReference>
<keyword evidence="4 5" id="KW-0206">Cytoskeleton</keyword>
<dbReference type="GO" id="GO:0043015">
    <property type="term" value="F:gamma-tubulin binding"/>
    <property type="evidence" value="ECO:0007669"/>
    <property type="project" value="InterPro"/>
</dbReference>
<keyword evidence="9" id="KW-1185">Reference proteome</keyword>
<evidence type="ECO:0000313" key="8">
    <source>
        <dbReference type="EMBL" id="QDS71213.1"/>
    </source>
</evidence>
<dbReference type="GO" id="GO:0051225">
    <property type="term" value="P:spindle assembly"/>
    <property type="evidence" value="ECO:0007669"/>
    <property type="project" value="TreeGrafter"/>
</dbReference>
<keyword evidence="2 5" id="KW-0963">Cytoplasm</keyword>
<dbReference type="GO" id="GO:0051321">
    <property type="term" value="P:meiotic cell cycle"/>
    <property type="evidence" value="ECO:0007669"/>
    <property type="project" value="TreeGrafter"/>
</dbReference>
<evidence type="ECO:0000256" key="1">
    <source>
        <dbReference type="ARBA" id="ARBA00010337"/>
    </source>
</evidence>
<name>A0A517L6F0_9PEZI</name>
<dbReference type="GO" id="GO:0000922">
    <property type="term" value="C:spindle pole"/>
    <property type="evidence" value="ECO:0007669"/>
    <property type="project" value="InterPro"/>
</dbReference>
<organism evidence="8 9">
    <name type="scientific">Venturia effusa</name>
    <dbReference type="NCBI Taxonomy" id="50376"/>
    <lineage>
        <taxon>Eukaryota</taxon>
        <taxon>Fungi</taxon>
        <taxon>Dikarya</taxon>
        <taxon>Ascomycota</taxon>
        <taxon>Pezizomycotina</taxon>
        <taxon>Dothideomycetes</taxon>
        <taxon>Pleosporomycetidae</taxon>
        <taxon>Venturiales</taxon>
        <taxon>Venturiaceae</taxon>
        <taxon>Venturia</taxon>
    </lineage>
</organism>
<gene>
    <name evidence="8" type="ORF">FKW77_010361</name>
</gene>